<keyword evidence="2" id="KW-0288">FMN</keyword>
<comment type="caution">
    <text evidence="4">The sequence shown here is derived from an EMBL/GenBank/DDBJ whole genome shotgun (WGS) entry which is preliminary data.</text>
</comment>
<dbReference type="InterPro" id="IPR005025">
    <property type="entry name" value="FMN_Rdtase-like_dom"/>
</dbReference>
<dbReference type="InterPro" id="IPR029039">
    <property type="entry name" value="Flavoprotein-like_sf"/>
</dbReference>
<reference evidence="4 5" key="1">
    <citation type="submission" date="2023-11" db="EMBL/GenBank/DDBJ databases">
        <title>Gilvimarinus fulvus sp. nov., isolated from the surface of Kelp.</title>
        <authorList>
            <person name="Sun Y.Y."/>
            <person name="Gong Y."/>
            <person name="Du Z.J."/>
        </authorList>
    </citation>
    <scope>NUCLEOTIDE SEQUENCE [LARGE SCALE GENOMIC DNA]</scope>
    <source>
        <strain evidence="4 5">SDUM040013</strain>
    </source>
</reference>
<proteinExistence type="predicted"/>
<dbReference type="PANTHER" id="PTHR30543:SF21">
    <property type="entry name" value="NAD(P)H-DEPENDENT FMN REDUCTASE LOT6"/>
    <property type="match status" value="1"/>
</dbReference>
<protein>
    <submittedName>
        <fullName evidence="4">NADPH-dependent FMN reductase</fullName>
        <ecNumber evidence="4">1.-.-.-</ecNumber>
    </submittedName>
</protein>
<evidence type="ECO:0000313" key="4">
    <source>
        <dbReference type="EMBL" id="MDX6848039.1"/>
    </source>
</evidence>
<dbReference type="RefSeq" id="WP_302723255.1">
    <property type="nucleotide sequence ID" value="NZ_JAULRU010000583.1"/>
</dbReference>
<comment type="cofactor">
    <cofactor evidence="1">
        <name>FMN</name>
        <dbReference type="ChEBI" id="CHEBI:58210"/>
    </cofactor>
</comment>
<organism evidence="4 5">
    <name type="scientific">Gilvimarinus gilvus</name>
    <dbReference type="NCBI Taxonomy" id="3058038"/>
    <lineage>
        <taxon>Bacteria</taxon>
        <taxon>Pseudomonadati</taxon>
        <taxon>Pseudomonadota</taxon>
        <taxon>Gammaproteobacteria</taxon>
        <taxon>Cellvibrionales</taxon>
        <taxon>Cellvibrionaceae</taxon>
        <taxon>Gilvimarinus</taxon>
    </lineage>
</organism>
<dbReference type="GO" id="GO:0016491">
    <property type="term" value="F:oxidoreductase activity"/>
    <property type="evidence" value="ECO:0007669"/>
    <property type="project" value="UniProtKB-KW"/>
</dbReference>
<dbReference type="EMBL" id="JAXAFO010000002">
    <property type="protein sequence ID" value="MDX6848039.1"/>
    <property type="molecule type" value="Genomic_DNA"/>
</dbReference>
<keyword evidence="4" id="KW-0560">Oxidoreductase</keyword>
<dbReference type="Pfam" id="PF03358">
    <property type="entry name" value="FMN_red"/>
    <property type="match status" value="1"/>
</dbReference>
<dbReference type="SUPFAM" id="SSF52218">
    <property type="entry name" value="Flavoproteins"/>
    <property type="match status" value="1"/>
</dbReference>
<gene>
    <name evidence="4" type="ORF">SCD92_01625</name>
</gene>
<evidence type="ECO:0000256" key="1">
    <source>
        <dbReference type="ARBA" id="ARBA00001917"/>
    </source>
</evidence>
<evidence type="ECO:0000256" key="2">
    <source>
        <dbReference type="ARBA" id="ARBA00022643"/>
    </source>
</evidence>
<dbReference type="EC" id="1.-.-.-" evidence="4"/>
<feature type="domain" description="NADPH-dependent FMN reductase-like" evidence="3">
    <location>
        <begin position="6"/>
        <end position="150"/>
    </location>
</feature>
<accession>A0ABU4RT28</accession>
<evidence type="ECO:0000313" key="5">
    <source>
        <dbReference type="Proteomes" id="UP001273505"/>
    </source>
</evidence>
<keyword evidence="5" id="KW-1185">Reference proteome</keyword>
<dbReference type="PANTHER" id="PTHR30543">
    <property type="entry name" value="CHROMATE REDUCTASE"/>
    <property type="match status" value="1"/>
</dbReference>
<sequence>MTAIKNVLAICGSLRQASLNAQLLQATEKVLDNRAQVSWANIADLPHYNGDLDGDDKPLPVTQLVAQINGADALIIATPEYNYGVPGTLKNALDWASRPAFKSCLAHKPVLLMSASPSPVGGVRAQGQLKQILGGTLSHLCPVPEFALGGAATKFENGVLVDSETQKKLERLIGDFLAWLE</sequence>
<evidence type="ECO:0000259" key="3">
    <source>
        <dbReference type="Pfam" id="PF03358"/>
    </source>
</evidence>
<dbReference type="Proteomes" id="UP001273505">
    <property type="component" value="Unassembled WGS sequence"/>
</dbReference>
<dbReference type="Gene3D" id="3.40.50.360">
    <property type="match status" value="1"/>
</dbReference>
<keyword evidence="2" id="KW-0285">Flavoprotein</keyword>
<dbReference type="InterPro" id="IPR050712">
    <property type="entry name" value="NAD(P)H-dep_reductase"/>
</dbReference>
<name>A0ABU4RT28_9GAMM</name>